<proteinExistence type="predicted"/>
<dbReference type="Proteomes" id="UP001281147">
    <property type="component" value="Unassembled WGS sequence"/>
</dbReference>
<dbReference type="EMBL" id="JAUTXU010000376">
    <property type="protein sequence ID" value="KAK3683021.1"/>
    <property type="molecule type" value="Genomic_DNA"/>
</dbReference>
<reference evidence="1" key="1">
    <citation type="submission" date="2023-07" db="EMBL/GenBank/DDBJ databases">
        <title>Black Yeasts Isolated from many extreme environments.</title>
        <authorList>
            <person name="Coleine C."/>
            <person name="Stajich J.E."/>
            <person name="Selbmann L."/>
        </authorList>
    </citation>
    <scope>NUCLEOTIDE SEQUENCE</scope>
    <source>
        <strain evidence="1">CCFEE 5714</strain>
    </source>
</reference>
<sequence length="232" mass="26182">MVYEIIMPEHDHEMLARQRSASNKPHAASGSNQEILFAAAGKLPPIILASKIVFKEMMARYFKVNTCLLFDRTTSSMLAWLYPMAVMSGNINGIREIELDVEISEDNVVGAMELAALFSDRLAVVQISLRAGSPKHVARDGTVEVRGRFFKTIKDKGIALRMQTNSAAARDKARKWCKKKVKKRANNFKFWYYGRLILPYTLGHVGWQPPAPDYVLPFEYALADGLEVDRCL</sequence>
<gene>
    <name evidence="1" type="ORF">LTR37_020639</name>
</gene>
<evidence type="ECO:0000313" key="1">
    <source>
        <dbReference type="EMBL" id="KAK3683021.1"/>
    </source>
</evidence>
<comment type="caution">
    <text evidence="1">The sequence shown here is derived from an EMBL/GenBank/DDBJ whole genome shotgun (WGS) entry which is preliminary data.</text>
</comment>
<evidence type="ECO:0000313" key="2">
    <source>
        <dbReference type="Proteomes" id="UP001281147"/>
    </source>
</evidence>
<protein>
    <submittedName>
        <fullName evidence="1">Uncharacterized protein</fullName>
    </submittedName>
</protein>
<organism evidence="1 2">
    <name type="scientific">Vermiconidia calcicola</name>
    <dbReference type="NCBI Taxonomy" id="1690605"/>
    <lineage>
        <taxon>Eukaryota</taxon>
        <taxon>Fungi</taxon>
        <taxon>Dikarya</taxon>
        <taxon>Ascomycota</taxon>
        <taxon>Pezizomycotina</taxon>
        <taxon>Dothideomycetes</taxon>
        <taxon>Dothideomycetidae</taxon>
        <taxon>Mycosphaerellales</taxon>
        <taxon>Extremaceae</taxon>
        <taxon>Vermiconidia</taxon>
    </lineage>
</organism>
<accession>A0ACC3MCL3</accession>
<keyword evidence="2" id="KW-1185">Reference proteome</keyword>
<name>A0ACC3MCL3_9PEZI</name>